<keyword evidence="1" id="KW-0732">Signal</keyword>
<dbReference type="Proteomes" id="UP000762676">
    <property type="component" value="Unassembled WGS sequence"/>
</dbReference>
<evidence type="ECO:0000256" key="1">
    <source>
        <dbReference type="SAM" id="SignalP"/>
    </source>
</evidence>
<feature type="non-terminal residue" evidence="2">
    <location>
        <position position="233"/>
    </location>
</feature>
<dbReference type="EMBL" id="BMAT01002678">
    <property type="protein sequence ID" value="GFS11571.1"/>
    <property type="molecule type" value="Genomic_DNA"/>
</dbReference>
<evidence type="ECO:0000313" key="2">
    <source>
        <dbReference type="EMBL" id="GFS11571.1"/>
    </source>
</evidence>
<accession>A0AAV4IST8</accession>
<name>A0AAV4IST8_9GAST</name>
<evidence type="ECO:0000313" key="3">
    <source>
        <dbReference type="Proteomes" id="UP000762676"/>
    </source>
</evidence>
<sequence length="233" mass="26009">MLAWCVMVVFILSSSVKGSPTIKLLERKATVSCDKFQLAGQDYTQLKYHVTGANSIYELGAFTAPKIIDLPDGNIICSILNTATGNCTRTQKCWCEEIGSGEYYFTYNKTADADTSNYTVVMRWTGRGVNALFSDPYTFHEVYTAEMSLIKFSSTFKKSQEFLVAGEDSTVLEFDVYGSEINNIPENGNAPQFYYVTSDGVKHKGCASFDRDTGTCINQTRTNDRCSCRKTNR</sequence>
<dbReference type="AlphaFoldDB" id="A0AAV4IST8"/>
<feature type="chain" id="PRO_5043966142" evidence="1">
    <location>
        <begin position="19"/>
        <end position="233"/>
    </location>
</feature>
<comment type="caution">
    <text evidence="2">The sequence shown here is derived from an EMBL/GenBank/DDBJ whole genome shotgun (WGS) entry which is preliminary data.</text>
</comment>
<protein>
    <submittedName>
        <fullName evidence="2">Uncharacterized protein</fullName>
    </submittedName>
</protein>
<proteinExistence type="predicted"/>
<feature type="signal peptide" evidence="1">
    <location>
        <begin position="1"/>
        <end position="18"/>
    </location>
</feature>
<reference evidence="2 3" key="1">
    <citation type="journal article" date="2021" name="Elife">
        <title>Chloroplast acquisition without the gene transfer in kleptoplastic sea slugs, Plakobranchus ocellatus.</title>
        <authorList>
            <person name="Maeda T."/>
            <person name="Takahashi S."/>
            <person name="Yoshida T."/>
            <person name="Shimamura S."/>
            <person name="Takaki Y."/>
            <person name="Nagai Y."/>
            <person name="Toyoda A."/>
            <person name="Suzuki Y."/>
            <person name="Arimoto A."/>
            <person name="Ishii H."/>
            <person name="Satoh N."/>
            <person name="Nishiyama T."/>
            <person name="Hasebe M."/>
            <person name="Maruyama T."/>
            <person name="Minagawa J."/>
            <person name="Obokata J."/>
            <person name="Shigenobu S."/>
        </authorList>
    </citation>
    <scope>NUCLEOTIDE SEQUENCE [LARGE SCALE GENOMIC DNA]</scope>
</reference>
<organism evidence="2 3">
    <name type="scientific">Elysia marginata</name>
    <dbReference type="NCBI Taxonomy" id="1093978"/>
    <lineage>
        <taxon>Eukaryota</taxon>
        <taxon>Metazoa</taxon>
        <taxon>Spiralia</taxon>
        <taxon>Lophotrochozoa</taxon>
        <taxon>Mollusca</taxon>
        <taxon>Gastropoda</taxon>
        <taxon>Heterobranchia</taxon>
        <taxon>Euthyneura</taxon>
        <taxon>Panpulmonata</taxon>
        <taxon>Sacoglossa</taxon>
        <taxon>Placobranchoidea</taxon>
        <taxon>Plakobranchidae</taxon>
        <taxon>Elysia</taxon>
    </lineage>
</organism>
<keyword evidence="3" id="KW-1185">Reference proteome</keyword>
<gene>
    <name evidence="2" type="ORF">ElyMa_001350800</name>
</gene>